<organism evidence="2 3">
    <name type="scientific">Massilia litorea</name>
    <dbReference type="NCBI Taxonomy" id="2769491"/>
    <lineage>
        <taxon>Bacteria</taxon>
        <taxon>Pseudomonadati</taxon>
        <taxon>Pseudomonadota</taxon>
        <taxon>Betaproteobacteria</taxon>
        <taxon>Burkholderiales</taxon>
        <taxon>Oxalobacteraceae</taxon>
        <taxon>Telluria group</taxon>
        <taxon>Massilia</taxon>
    </lineage>
</organism>
<dbReference type="RefSeq" id="WP_193688307.1">
    <property type="nucleotide sequence ID" value="NZ_CP062941.1"/>
</dbReference>
<dbReference type="EMBL" id="CP062941">
    <property type="protein sequence ID" value="QOL51332.1"/>
    <property type="molecule type" value="Genomic_DNA"/>
</dbReference>
<name>A0A7L9UAR3_9BURK</name>
<keyword evidence="3" id="KW-1185">Reference proteome</keyword>
<dbReference type="KEGG" id="mlir:LPB04_08755"/>
<reference evidence="2 3" key="1">
    <citation type="submission" date="2020-10" db="EMBL/GenBank/DDBJ databases">
        <title>Genome sequencing of Massilia sp. LPB0304.</title>
        <authorList>
            <person name="Kim J."/>
        </authorList>
    </citation>
    <scope>NUCLEOTIDE SEQUENCE [LARGE SCALE GENOMIC DNA]</scope>
    <source>
        <strain evidence="2 3">LPB0304</strain>
    </source>
</reference>
<gene>
    <name evidence="2" type="ORF">LPB04_08755</name>
</gene>
<feature type="transmembrane region" description="Helical" evidence="1">
    <location>
        <begin position="46"/>
        <end position="67"/>
    </location>
</feature>
<keyword evidence="1" id="KW-0812">Transmembrane</keyword>
<proteinExistence type="predicted"/>
<keyword evidence="1" id="KW-1133">Transmembrane helix</keyword>
<evidence type="ECO:0000313" key="2">
    <source>
        <dbReference type="EMBL" id="QOL51332.1"/>
    </source>
</evidence>
<protein>
    <recommendedName>
        <fullName evidence="4">Glycine zipper domain-containing protein</fullName>
    </recommendedName>
</protein>
<dbReference type="Proteomes" id="UP000593875">
    <property type="component" value="Chromosome"/>
</dbReference>
<feature type="transmembrane region" description="Helical" evidence="1">
    <location>
        <begin position="21"/>
        <end position="40"/>
    </location>
</feature>
<evidence type="ECO:0000313" key="3">
    <source>
        <dbReference type="Proteomes" id="UP000593875"/>
    </source>
</evidence>
<evidence type="ECO:0008006" key="4">
    <source>
        <dbReference type="Google" id="ProtNLM"/>
    </source>
</evidence>
<evidence type="ECO:0000256" key="1">
    <source>
        <dbReference type="SAM" id="Phobius"/>
    </source>
</evidence>
<dbReference type="AlphaFoldDB" id="A0A7L9UAR3"/>
<sequence>MAQESAYAALDACAKDEQIRLTAQGAALGLVTGLGGAMFAGKKDKALKAAAIGAAAGGVAGFATAYYTGIDNCKKKNPQWMTESALVRDPSKSYQQVKKEHGYQARDGIKLYLQDMAAPASVQPGERFAIDTVYDVMTPTDAETEVVFQRKLFVTTDGKETEMTFPLASSTTRVVEAGRSKETIHVPTPPNAAKGTTYRVEISAAAGGKPAATQSRTVSVI</sequence>
<accession>A0A7L9UAR3</accession>
<keyword evidence="1" id="KW-0472">Membrane</keyword>